<evidence type="ECO:0000313" key="6">
    <source>
        <dbReference type="EMBL" id="RUS97369.1"/>
    </source>
</evidence>
<evidence type="ECO:0000256" key="5">
    <source>
        <dbReference type="SAM" id="Phobius"/>
    </source>
</evidence>
<keyword evidence="7" id="KW-1185">Reference proteome</keyword>
<name>A0A433UU73_9CYAN</name>
<keyword evidence="6" id="KW-0808">Transferase</keyword>
<feature type="transmembrane region" description="Helical" evidence="5">
    <location>
        <begin position="280"/>
        <end position="301"/>
    </location>
</feature>
<comment type="caution">
    <text evidence="6">The sequence shown here is derived from an EMBL/GenBank/DDBJ whole genome shotgun (WGS) entry which is preliminary data.</text>
</comment>
<reference evidence="6" key="1">
    <citation type="submission" date="2018-12" db="EMBL/GenBank/DDBJ databases">
        <authorList>
            <person name="Will S."/>
            <person name="Neumann-Schaal M."/>
            <person name="Henke P."/>
        </authorList>
    </citation>
    <scope>NUCLEOTIDE SEQUENCE</scope>
    <source>
        <strain evidence="6">PCC 7102</strain>
    </source>
</reference>
<feature type="transmembrane region" description="Helical" evidence="5">
    <location>
        <begin position="114"/>
        <end position="132"/>
    </location>
</feature>
<keyword evidence="2 5" id="KW-0812">Transmembrane</keyword>
<feature type="transmembrane region" description="Helical" evidence="5">
    <location>
        <begin position="21"/>
        <end position="38"/>
    </location>
</feature>
<dbReference type="Pfam" id="PF01040">
    <property type="entry name" value="UbiA"/>
    <property type="match status" value="1"/>
</dbReference>
<sequence length="302" mass="34037">MLLEQNRWWIYQKERFPVFKNGLLIAVFSGSAVGYSGLLRGNGSLPNLSSLLVAFTTIFIFFLQLRIADEFKDFSEDARYRSYRPVPRGLVSLDELGWVSIFGALIQLSASFYLSPWLALVLGGVWVYIGLMSQEFFVAKWLKANPVIYMLSHMLIMPLINFYGTACDWLVSGATFPLNSLWFLVASFFNGMVIEIGRKIRAPNGEEFGVETYSSLWGYKNAVLVWLFALGLGTLATWFAAYQINEVTLVGFVVVILLLCAVGVGWVFQQQPVTKWANLIDTMSGVWTLFVYLCLGIIPFIS</sequence>
<dbReference type="InterPro" id="IPR000537">
    <property type="entry name" value="UbiA_prenyltransferase"/>
</dbReference>
<gene>
    <name evidence="6" type="primary">ubiA</name>
    <name evidence="6" type="ORF">DSM106972_084720</name>
</gene>
<keyword evidence="4 5" id="KW-0472">Membrane</keyword>
<organism evidence="6 7">
    <name type="scientific">Dulcicalothrix desertica PCC 7102</name>
    <dbReference type="NCBI Taxonomy" id="232991"/>
    <lineage>
        <taxon>Bacteria</taxon>
        <taxon>Bacillati</taxon>
        <taxon>Cyanobacteriota</taxon>
        <taxon>Cyanophyceae</taxon>
        <taxon>Nostocales</taxon>
        <taxon>Calotrichaceae</taxon>
        <taxon>Dulcicalothrix</taxon>
    </lineage>
</organism>
<dbReference type="OrthoDB" id="7594477at2"/>
<comment type="subcellular location">
    <subcellularLocation>
        <location evidence="1">Membrane</location>
        <topology evidence="1">Multi-pass membrane protein</topology>
    </subcellularLocation>
</comment>
<evidence type="ECO:0000313" key="7">
    <source>
        <dbReference type="Proteomes" id="UP000271624"/>
    </source>
</evidence>
<dbReference type="Proteomes" id="UP000271624">
    <property type="component" value="Unassembled WGS sequence"/>
</dbReference>
<feature type="transmembrane region" description="Helical" evidence="5">
    <location>
        <begin position="223"/>
        <end position="241"/>
    </location>
</feature>
<evidence type="ECO:0000256" key="3">
    <source>
        <dbReference type="ARBA" id="ARBA00022989"/>
    </source>
</evidence>
<keyword evidence="3 5" id="KW-1133">Transmembrane helix</keyword>
<dbReference type="GO" id="GO:0016765">
    <property type="term" value="F:transferase activity, transferring alkyl or aryl (other than methyl) groups"/>
    <property type="evidence" value="ECO:0007669"/>
    <property type="project" value="InterPro"/>
</dbReference>
<dbReference type="AlphaFoldDB" id="A0A433UU73"/>
<proteinExistence type="predicted"/>
<feature type="transmembrane region" description="Helical" evidence="5">
    <location>
        <begin position="247"/>
        <end position="268"/>
    </location>
</feature>
<accession>A0A433UU73</accession>
<dbReference type="InterPro" id="IPR044878">
    <property type="entry name" value="UbiA_sf"/>
</dbReference>
<dbReference type="EMBL" id="RSCL01000033">
    <property type="protein sequence ID" value="RUS97369.1"/>
    <property type="molecule type" value="Genomic_DNA"/>
</dbReference>
<dbReference type="RefSeq" id="WP_127086494.1">
    <property type="nucleotide sequence ID" value="NZ_RSCL01000033.1"/>
</dbReference>
<evidence type="ECO:0000256" key="2">
    <source>
        <dbReference type="ARBA" id="ARBA00022692"/>
    </source>
</evidence>
<feature type="transmembrane region" description="Helical" evidence="5">
    <location>
        <begin position="144"/>
        <end position="163"/>
    </location>
</feature>
<protein>
    <submittedName>
        <fullName evidence="6">Prenyltransferase</fullName>
    </submittedName>
</protein>
<evidence type="ECO:0000256" key="4">
    <source>
        <dbReference type="ARBA" id="ARBA00023136"/>
    </source>
</evidence>
<dbReference type="GO" id="GO:0016020">
    <property type="term" value="C:membrane"/>
    <property type="evidence" value="ECO:0007669"/>
    <property type="project" value="UniProtKB-SubCell"/>
</dbReference>
<feature type="transmembrane region" description="Helical" evidence="5">
    <location>
        <begin position="169"/>
        <end position="189"/>
    </location>
</feature>
<feature type="transmembrane region" description="Helical" evidence="5">
    <location>
        <begin position="50"/>
        <end position="68"/>
    </location>
</feature>
<evidence type="ECO:0000256" key="1">
    <source>
        <dbReference type="ARBA" id="ARBA00004141"/>
    </source>
</evidence>
<dbReference type="Gene3D" id="1.10.357.140">
    <property type="entry name" value="UbiA prenyltransferase"/>
    <property type="match status" value="1"/>
</dbReference>
<reference evidence="6" key="2">
    <citation type="journal article" date="2019" name="Genome Biol. Evol.">
        <title>Day and night: Metabolic profiles and evolutionary relationships of six axenic non-marine cyanobacteria.</title>
        <authorList>
            <person name="Will S.E."/>
            <person name="Henke P."/>
            <person name="Boedeker C."/>
            <person name="Huang S."/>
            <person name="Brinkmann H."/>
            <person name="Rohde M."/>
            <person name="Jarek M."/>
            <person name="Friedl T."/>
            <person name="Seufert S."/>
            <person name="Schumacher M."/>
            <person name="Overmann J."/>
            <person name="Neumann-Schaal M."/>
            <person name="Petersen J."/>
        </authorList>
    </citation>
    <scope>NUCLEOTIDE SEQUENCE [LARGE SCALE GENOMIC DNA]</scope>
    <source>
        <strain evidence="6">PCC 7102</strain>
    </source>
</reference>